<dbReference type="Pfam" id="PF01470">
    <property type="entry name" value="Peptidase_C15"/>
    <property type="match status" value="1"/>
</dbReference>
<dbReference type="Proteomes" id="UP000693981">
    <property type="component" value="Unassembled WGS sequence"/>
</dbReference>
<dbReference type="PANTHER" id="PTHR23402:SF1">
    <property type="entry name" value="PYROGLUTAMYL-PEPTIDASE I"/>
    <property type="match status" value="1"/>
</dbReference>
<evidence type="ECO:0000313" key="2">
    <source>
        <dbReference type="EMBL" id="KAG7394327.1"/>
    </source>
</evidence>
<dbReference type="GO" id="GO:0034220">
    <property type="term" value="P:monoatomic ion transmembrane transport"/>
    <property type="evidence" value="ECO:0007669"/>
    <property type="project" value="UniProtKB-KW"/>
</dbReference>
<keyword evidence="2" id="KW-0813">Transport</keyword>
<evidence type="ECO:0000313" key="3">
    <source>
        <dbReference type="Proteomes" id="UP000693981"/>
    </source>
</evidence>
<accession>A0A8T1WK91</accession>
<dbReference type="EMBL" id="JAGDFL010000280">
    <property type="protein sequence ID" value="KAG7394327.1"/>
    <property type="molecule type" value="Genomic_DNA"/>
</dbReference>
<keyword evidence="2" id="KW-0406">Ion transport</keyword>
<feature type="compositionally biased region" description="Polar residues" evidence="1">
    <location>
        <begin position="1"/>
        <end position="17"/>
    </location>
</feature>
<sequence>MVANSQAEPTAPDTTASGAARTQKRDVYVTGFGKFDDFEENPTTHIAKALVDHPKVTDSRVLEVSIEGCVEALAETYAQAEKRGRPCVILHFGLSAISRKLLLEQVGYNVADFRIPDERGSQPRGEIIHEGEPDSIETALPLGEMLKSLQMVNSKVDISTDPGRYICNYVYYRSLVWTKNQVNKGNLEHHALFVHVPELWNITLEAQMELASKIVEFVADL</sequence>
<dbReference type="AlphaFoldDB" id="A0A8T1WK91"/>
<feature type="region of interest" description="Disordered" evidence="1">
    <location>
        <begin position="1"/>
        <end position="20"/>
    </location>
</feature>
<evidence type="ECO:0000256" key="1">
    <source>
        <dbReference type="SAM" id="MobiDB-lite"/>
    </source>
</evidence>
<name>A0A8T1WK91_9STRA</name>
<dbReference type="FunFam" id="3.40.630.20:FF:000003">
    <property type="entry name" value="Pyrrolidone-carboxylate peptidase isoform A"/>
    <property type="match status" value="1"/>
</dbReference>
<organism evidence="2 3">
    <name type="scientific">Phytophthora boehmeriae</name>
    <dbReference type="NCBI Taxonomy" id="109152"/>
    <lineage>
        <taxon>Eukaryota</taxon>
        <taxon>Sar</taxon>
        <taxon>Stramenopiles</taxon>
        <taxon>Oomycota</taxon>
        <taxon>Peronosporomycetes</taxon>
        <taxon>Peronosporales</taxon>
        <taxon>Peronosporaceae</taxon>
        <taxon>Phytophthora</taxon>
    </lineage>
</organism>
<proteinExistence type="predicted"/>
<dbReference type="PANTHER" id="PTHR23402">
    <property type="entry name" value="PROTEASE FAMILY C15 PYROGLUTAMYL-PEPTIDASE I-RELATED"/>
    <property type="match status" value="1"/>
</dbReference>
<dbReference type="OrthoDB" id="407146at2759"/>
<dbReference type="InterPro" id="IPR016125">
    <property type="entry name" value="Peptidase_C15-like"/>
</dbReference>
<keyword evidence="2" id="KW-0407">Ion channel</keyword>
<comment type="caution">
    <text evidence="2">The sequence shown here is derived from an EMBL/GenBank/DDBJ whole genome shotgun (WGS) entry which is preliminary data.</text>
</comment>
<keyword evidence="3" id="KW-1185">Reference proteome</keyword>
<gene>
    <name evidence="2" type="primary">KCNJ6_4</name>
    <name evidence="2" type="ORF">PHYBOEH_005372</name>
</gene>
<reference evidence="2" key="1">
    <citation type="submission" date="2021-02" db="EMBL/GenBank/DDBJ databases">
        <authorList>
            <person name="Palmer J.M."/>
        </authorList>
    </citation>
    <scope>NUCLEOTIDE SEQUENCE</scope>
    <source>
        <strain evidence="2">SCRP23</strain>
    </source>
</reference>
<protein>
    <submittedName>
        <fullName evidence="2">G protein-activated inward rectifier potassium channel 2</fullName>
    </submittedName>
</protein>